<keyword evidence="5" id="KW-1185">Reference proteome</keyword>
<protein>
    <submittedName>
        <fullName evidence="4">Glycosyl transferase family 1</fullName>
    </submittedName>
</protein>
<dbReference type="InterPro" id="IPR028098">
    <property type="entry name" value="Glyco_trans_4-like_N"/>
</dbReference>
<feature type="domain" description="Glycosyltransferase subfamily 4-like N-terminal" evidence="3">
    <location>
        <begin position="89"/>
        <end position="178"/>
    </location>
</feature>
<reference evidence="4" key="2">
    <citation type="submission" date="2020-09" db="EMBL/GenBank/DDBJ databases">
        <authorList>
            <person name="Sun Q."/>
            <person name="Kim S."/>
        </authorList>
    </citation>
    <scope>NUCLEOTIDE SEQUENCE</scope>
    <source>
        <strain evidence="4">KCTC 23732</strain>
    </source>
</reference>
<dbReference type="EMBL" id="BMYS01000029">
    <property type="protein sequence ID" value="GGW96178.1"/>
    <property type="molecule type" value="Genomic_DNA"/>
</dbReference>
<accession>A0A918JRI6</accession>
<evidence type="ECO:0000313" key="5">
    <source>
        <dbReference type="Proteomes" id="UP000608345"/>
    </source>
</evidence>
<evidence type="ECO:0000259" key="3">
    <source>
        <dbReference type="Pfam" id="PF13439"/>
    </source>
</evidence>
<dbReference type="PANTHER" id="PTHR46401:SF2">
    <property type="entry name" value="GLYCOSYLTRANSFERASE WBBK-RELATED"/>
    <property type="match status" value="1"/>
</dbReference>
<dbReference type="Pfam" id="PF00534">
    <property type="entry name" value="Glycos_transf_1"/>
    <property type="match status" value="1"/>
</dbReference>
<dbReference type="Proteomes" id="UP000608345">
    <property type="component" value="Unassembled WGS sequence"/>
</dbReference>
<proteinExistence type="predicted"/>
<dbReference type="SUPFAM" id="SSF53756">
    <property type="entry name" value="UDP-Glycosyltransferase/glycogen phosphorylase"/>
    <property type="match status" value="1"/>
</dbReference>
<dbReference type="RefSeq" id="WP_189386052.1">
    <property type="nucleotide sequence ID" value="NZ_BAABFY010000011.1"/>
</dbReference>
<dbReference type="Gene3D" id="3.40.50.2000">
    <property type="entry name" value="Glycogen Phosphorylase B"/>
    <property type="match status" value="2"/>
</dbReference>
<evidence type="ECO:0000256" key="1">
    <source>
        <dbReference type="ARBA" id="ARBA00022679"/>
    </source>
</evidence>
<keyword evidence="1 4" id="KW-0808">Transferase</keyword>
<gene>
    <name evidence="4" type="ORF">GCM10011450_27230</name>
</gene>
<sequence>MTTVVGLGATRLARGLNEGALDGIGTYTQALLSHLPLVSDLKYRPVVWRERSLPSELMSGMYLPKMRMEYDLLASAFTGRRSFNDNEIAEQFSLFHATDHFIPKLCKTPVIATLMDPVALMYPEWVRQRGRKFKNWLFRKEVTWAEHYITISHFVVDDLVKYFSINREDITVIPLGVDDIYFQKPAAGVEAITLEKYGLNPGFFLFIGTIQPRKNLKILLDAFSLLPVDIQKKHSLVVAGRLGWGCGEEVQILQELTKKGVAKWLDYVSTEEKRVLLSTALGLVFPSLYEGFGLPVLEAFASGLPVIGSNTTALAEVIGDAGIQVNPLNVNELCSAMCLLANEPALALDLSEKGLVKAYSHTWRLTSTKTAEVYKKFM</sequence>
<feature type="domain" description="Glycosyl transferase family 1" evidence="2">
    <location>
        <begin position="200"/>
        <end position="353"/>
    </location>
</feature>
<dbReference type="PANTHER" id="PTHR46401">
    <property type="entry name" value="GLYCOSYLTRANSFERASE WBBK-RELATED"/>
    <property type="match status" value="1"/>
</dbReference>
<dbReference type="Pfam" id="PF13439">
    <property type="entry name" value="Glyco_transf_4"/>
    <property type="match status" value="1"/>
</dbReference>
<evidence type="ECO:0000259" key="2">
    <source>
        <dbReference type="Pfam" id="PF00534"/>
    </source>
</evidence>
<comment type="caution">
    <text evidence="4">The sequence shown here is derived from an EMBL/GenBank/DDBJ whole genome shotgun (WGS) entry which is preliminary data.</text>
</comment>
<dbReference type="AlphaFoldDB" id="A0A918JRI6"/>
<evidence type="ECO:0000313" key="4">
    <source>
        <dbReference type="EMBL" id="GGW96178.1"/>
    </source>
</evidence>
<organism evidence="4 5">
    <name type="scientific">Advenella faeciporci</name>
    <dbReference type="NCBI Taxonomy" id="797535"/>
    <lineage>
        <taxon>Bacteria</taxon>
        <taxon>Pseudomonadati</taxon>
        <taxon>Pseudomonadota</taxon>
        <taxon>Betaproteobacteria</taxon>
        <taxon>Burkholderiales</taxon>
        <taxon>Alcaligenaceae</taxon>
    </lineage>
</organism>
<dbReference type="InterPro" id="IPR001296">
    <property type="entry name" value="Glyco_trans_1"/>
</dbReference>
<dbReference type="CDD" id="cd03809">
    <property type="entry name" value="GT4_MtfB-like"/>
    <property type="match status" value="1"/>
</dbReference>
<name>A0A918JRI6_9BURK</name>
<dbReference type="GO" id="GO:0016757">
    <property type="term" value="F:glycosyltransferase activity"/>
    <property type="evidence" value="ECO:0007669"/>
    <property type="project" value="InterPro"/>
</dbReference>
<reference evidence="4" key="1">
    <citation type="journal article" date="2014" name="Int. J. Syst. Evol. Microbiol.">
        <title>Complete genome sequence of Corynebacterium casei LMG S-19264T (=DSM 44701T), isolated from a smear-ripened cheese.</title>
        <authorList>
            <consortium name="US DOE Joint Genome Institute (JGI-PGF)"/>
            <person name="Walter F."/>
            <person name="Albersmeier A."/>
            <person name="Kalinowski J."/>
            <person name="Ruckert C."/>
        </authorList>
    </citation>
    <scope>NUCLEOTIDE SEQUENCE</scope>
    <source>
        <strain evidence="4">KCTC 23732</strain>
    </source>
</reference>